<keyword evidence="2" id="KW-1133">Transmembrane helix</keyword>
<evidence type="ECO:0000256" key="1">
    <source>
        <dbReference type="SAM" id="MobiDB-lite"/>
    </source>
</evidence>
<feature type="compositionally biased region" description="Basic and acidic residues" evidence="1">
    <location>
        <begin position="72"/>
        <end position="88"/>
    </location>
</feature>
<evidence type="ECO:0000313" key="4">
    <source>
        <dbReference type="WBParaSite" id="sdigi.contig15.g1478.t1"/>
    </source>
</evidence>
<feature type="compositionally biased region" description="Basic and acidic residues" evidence="1">
    <location>
        <begin position="154"/>
        <end position="169"/>
    </location>
</feature>
<dbReference type="Proteomes" id="UP000887581">
    <property type="component" value="Unplaced"/>
</dbReference>
<evidence type="ECO:0000256" key="2">
    <source>
        <dbReference type="SAM" id="Phobius"/>
    </source>
</evidence>
<organism evidence="3 4">
    <name type="scientific">Setaria digitata</name>
    <dbReference type="NCBI Taxonomy" id="48799"/>
    <lineage>
        <taxon>Eukaryota</taxon>
        <taxon>Metazoa</taxon>
        <taxon>Ecdysozoa</taxon>
        <taxon>Nematoda</taxon>
        <taxon>Chromadorea</taxon>
        <taxon>Rhabditida</taxon>
        <taxon>Spirurina</taxon>
        <taxon>Spiruromorpha</taxon>
        <taxon>Filarioidea</taxon>
        <taxon>Setariidae</taxon>
        <taxon>Setaria</taxon>
    </lineage>
</organism>
<evidence type="ECO:0000313" key="3">
    <source>
        <dbReference type="Proteomes" id="UP000887581"/>
    </source>
</evidence>
<accession>A0A915PM75</accession>
<name>A0A915PM75_9BILA</name>
<dbReference type="AlphaFoldDB" id="A0A915PM75"/>
<feature type="transmembrane region" description="Helical" evidence="2">
    <location>
        <begin position="12"/>
        <end position="32"/>
    </location>
</feature>
<keyword evidence="2" id="KW-0812">Transmembrane</keyword>
<keyword evidence="3" id="KW-1185">Reference proteome</keyword>
<sequence>MYFAILEESLMVSLHIIITATVFTIFTAVDCFKKKEFTVEPTQPSITEHSKIIVYNRDGETDIEMPLHLNKMKESGENGQLDEKESGKMKKTGAKNGKNELETKSETGKSEIHHSGKEKQPEKERKTVISGCKAAKNKNEKLVRKKQSGSMKESASENKEKSTTKQLEI</sequence>
<keyword evidence="2" id="KW-0472">Membrane</keyword>
<proteinExistence type="predicted"/>
<reference evidence="4" key="1">
    <citation type="submission" date="2022-11" db="UniProtKB">
        <authorList>
            <consortium name="WormBaseParasite"/>
        </authorList>
    </citation>
    <scope>IDENTIFICATION</scope>
</reference>
<feature type="compositionally biased region" description="Basic and acidic residues" evidence="1">
    <location>
        <begin position="97"/>
        <end position="127"/>
    </location>
</feature>
<dbReference type="WBParaSite" id="sdigi.contig15.g1478.t1">
    <property type="protein sequence ID" value="sdigi.contig15.g1478.t1"/>
    <property type="gene ID" value="sdigi.contig15.g1478"/>
</dbReference>
<feature type="region of interest" description="Disordered" evidence="1">
    <location>
        <begin position="72"/>
        <end position="169"/>
    </location>
</feature>
<protein>
    <submittedName>
        <fullName evidence="4">Uncharacterized protein</fullName>
    </submittedName>
</protein>